<accession>M3IG99</accession>
<comment type="caution">
    <text evidence="1">The sequence shown here is derived from an EMBL/GenBank/DDBJ whole genome shotgun (WGS) entry which is preliminary data.</text>
</comment>
<feature type="non-terminal residue" evidence="1">
    <location>
        <position position="132"/>
    </location>
</feature>
<gene>
    <name evidence="1" type="ORF">G210_5090</name>
</gene>
<name>M3IG99_CANMX</name>
<dbReference type="AlphaFoldDB" id="M3IG99"/>
<reference evidence="1 2" key="1">
    <citation type="submission" date="2013-02" db="EMBL/GenBank/DDBJ databases">
        <title>Genome sequence of Candida maltosa Xu316, a potential industrial strain for xylitol and ethanol production.</title>
        <authorList>
            <person name="Yu J."/>
            <person name="Wang Q."/>
            <person name="Geng X."/>
            <person name="Bao W."/>
            <person name="He P."/>
            <person name="Cai J."/>
        </authorList>
    </citation>
    <scope>NUCLEOTIDE SEQUENCE [LARGE SCALE GENOMIC DNA]</scope>
    <source>
        <strain evidence="2">Xu316</strain>
    </source>
</reference>
<protein>
    <submittedName>
        <fullName evidence="1">Uncharacterized protein</fullName>
    </submittedName>
</protein>
<sequence length="132" mass="14859">MDNSYITVDDDPAEFVVVGNYLRVGDDKWVAIKSWLLSLVEDKEEAAEGWAFDEMERKITFKHNDDDNDATFYVCKKDNQFVVGMDDDVGCEVLEDIIATSPLEPNTIDTWFPMVVGVDDGDNVRKLSVADG</sequence>
<organism evidence="1 2">
    <name type="scientific">Candida maltosa (strain Xu316)</name>
    <name type="common">Yeast</name>
    <dbReference type="NCBI Taxonomy" id="1245528"/>
    <lineage>
        <taxon>Eukaryota</taxon>
        <taxon>Fungi</taxon>
        <taxon>Dikarya</taxon>
        <taxon>Ascomycota</taxon>
        <taxon>Saccharomycotina</taxon>
        <taxon>Pichiomycetes</taxon>
        <taxon>Debaryomycetaceae</taxon>
        <taxon>Candida/Lodderomyces clade</taxon>
        <taxon>Candida</taxon>
    </lineage>
</organism>
<keyword evidence="2" id="KW-1185">Reference proteome</keyword>
<evidence type="ECO:0000313" key="2">
    <source>
        <dbReference type="Proteomes" id="UP000011777"/>
    </source>
</evidence>
<proteinExistence type="predicted"/>
<dbReference type="Proteomes" id="UP000011777">
    <property type="component" value="Unassembled WGS sequence"/>
</dbReference>
<evidence type="ECO:0000313" key="1">
    <source>
        <dbReference type="EMBL" id="EMG45281.1"/>
    </source>
</evidence>
<dbReference type="EMBL" id="AOGT01002784">
    <property type="protein sequence ID" value="EMG45281.1"/>
    <property type="molecule type" value="Genomic_DNA"/>
</dbReference>
<feature type="non-terminal residue" evidence="1">
    <location>
        <position position="1"/>
    </location>
</feature>
<dbReference type="HOGENOM" id="CLU_1922028_0_0_1"/>